<comment type="subcellular location">
    <subcellularLocation>
        <location evidence="1">Cytoplasm</location>
    </subcellularLocation>
</comment>
<keyword evidence="4" id="KW-0808">Transferase</keyword>
<dbReference type="SUPFAM" id="SSF52833">
    <property type="entry name" value="Thioredoxin-like"/>
    <property type="match status" value="1"/>
</dbReference>
<dbReference type="InterPro" id="IPR004045">
    <property type="entry name" value="Glutathione_S-Trfase_N"/>
</dbReference>
<dbReference type="Gene3D" id="3.40.30.10">
    <property type="entry name" value="Glutaredoxin"/>
    <property type="match status" value="1"/>
</dbReference>
<dbReference type="GO" id="GO:0006749">
    <property type="term" value="P:glutathione metabolic process"/>
    <property type="evidence" value="ECO:0007669"/>
    <property type="project" value="TreeGrafter"/>
</dbReference>
<dbReference type="EMBL" id="JASPKY010000291">
    <property type="protein sequence ID" value="KAK9710564.1"/>
    <property type="molecule type" value="Genomic_DNA"/>
</dbReference>
<evidence type="ECO:0000256" key="3">
    <source>
        <dbReference type="ARBA" id="ARBA00022490"/>
    </source>
</evidence>
<dbReference type="InterPro" id="IPR040079">
    <property type="entry name" value="Glutathione_S-Trfase"/>
</dbReference>
<reference evidence="8 9" key="1">
    <citation type="journal article" date="2024" name="BMC Genomics">
        <title>De novo assembly and annotation of Popillia japonica's genome with initial clues to its potential as an invasive pest.</title>
        <authorList>
            <person name="Cucini C."/>
            <person name="Boschi S."/>
            <person name="Funari R."/>
            <person name="Cardaioli E."/>
            <person name="Iannotti N."/>
            <person name="Marturano G."/>
            <person name="Paoli F."/>
            <person name="Bruttini M."/>
            <person name="Carapelli A."/>
            <person name="Frati F."/>
            <person name="Nardi F."/>
        </authorList>
    </citation>
    <scope>NUCLEOTIDE SEQUENCE [LARGE SCALE GENOMIC DNA]</scope>
    <source>
        <strain evidence="8">DMR45628</strain>
    </source>
</reference>
<dbReference type="AlphaFoldDB" id="A0AAW1JYR6"/>
<accession>A0AAW1JYR6</accession>
<name>A0AAW1JYR6_POPJA</name>
<evidence type="ECO:0000313" key="9">
    <source>
        <dbReference type="Proteomes" id="UP001458880"/>
    </source>
</evidence>
<evidence type="ECO:0000259" key="6">
    <source>
        <dbReference type="PROSITE" id="PS50404"/>
    </source>
</evidence>
<comment type="similarity">
    <text evidence="2">Belongs to the GST superfamily. Theta family.</text>
</comment>
<dbReference type="InterPro" id="IPR004046">
    <property type="entry name" value="GST_C"/>
</dbReference>
<dbReference type="GO" id="GO:0005737">
    <property type="term" value="C:cytoplasm"/>
    <property type="evidence" value="ECO:0007669"/>
    <property type="project" value="UniProtKB-SubCell"/>
</dbReference>
<sequence length="219" mass="25450">MSQPSRALFILLNKSKIPFVECPVALHKAEHLTDKYKNEISRFQKVPVIDHDGYKLTESIAILRYLAREKGLPENIYPTDSKEQARVDEFLEWQHNNLRLFCAMFFQLKYLLPKMTGAESDENMLTLFESKMIDVLDQMETHWLQDKQFINGDEISAADIWAACEIEQPRIAGYEPSEGRPILKAWLDRVKEATNPYYDQAHVFINKIVAKTRGTQSKL</sequence>
<dbReference type="GO" id="GO:0004364">
    <property type="term" value="F:glutathione transferase activity"/>
    <property type="evidence" value="ECO:0007669"/>
    <property type="project" value="UniProtKB-EC"/>
</dbReference>
<dbReference type="InterPro" id="IPR051369">
    <property type="entry name" value="GST_Theta"/>
</dbReference>
<dbReference type="SFLD" id="SFLDG00358">
    <property type="entry name" value="Main_(cytGST)"/>
    <property type="match status" value="1"/>
</dbReference>
<feature type="domain" description="GST N-terminal" evidence="6">
    <location>
        <begin position="1"/>
        <end position="74"/>
    </location>
</feature>
<evidence type="ECO:0000256" key="1">
    <source>
        <dbReference type="ARBA" id="ARBA00004496"/>
    </source>
</evidence>
<organism evidence="8 9">
    <name type="scientific">Popillia japonica</name>
    <name type="common">Japanese beetle</name>
    <dbReference type="NCBI Taxonomy" id="7064"/>
    <lineage>
        <taxon>Eukaryota</taxon>
        <taxon>Metazoa</taxon>
        <taxon>Ecdysozoa</taxon>
        <taxon>Arthropoda</taxon>
        <taxon>Hexapoda</taxon>
        <taxon>Insecta</taxon>
        <taxon>Pterygota</taxon>
        <taxon>Neoptera</taxon>
        <taxon>Endopterygota</taxon>
        <taxon>Coleoptera</taxon>
        <taxon>Polyphaga</taxon>
        <taxon>Scarabaeiformia</taxon>
        <taxon>Scarabaeidae</taxon>
        <taxon>Rutelinae</taxon>
        <taxon>Popillia</taxon>
    </lineage>
</organism>
<dbReference type="SUPFAM" id="SSF47616">
    <property type="entry name" value="GST C-terminal domain-like"/>
    <property type="match status" value="1"/>
</dbReference>
<protein>
    <submittedName>
        <fullName evidence="8">Glutathione S-transferase, N-terminal domain</fullName>
    </submittedName>
</protein>
<dbReference type="Proteomes" id="UP001458880">
    <property type="component" value="Unassembled WGS sequence"/>
</dbReference>
<dbReference type="Pfam" id="PF02798">
    <property type="entry name" value="GST_N"/>
    <property type="match status" value="1"/>
</dbReference>
<evidence type="ECO:0000256" key="4">
    <source>
        <dbReference type="ARBA" id="ARBA00022679"/>
    </source>
</evidence>
<keyword evidence="3" id="KW-0963">Cytoplasm</keyword>
<dbReference type="SFLD" id="SFLDS00019">
    <property type="entry name" value="Glutathione_Transferase_(cytos"/>
    <property type="match status" value="1"/>
</dbReference>
<dbReference type="InterPro" id="IPR036249">
    <property type="entry name" value="Thioredoxin-like_sf"/>
</dbReference>
<dbReference type="InterPro" id="IPR036282">
    <property type="entry name" value="Glutathione-S-Trfase_C_sf"/>
</dbReference>
<evidence type="ECO:0000313" key="8">
    <source>
        <dbReference type="EMBL" id="KAK9710564.1"/>
    </source>
</evidence>
<dbReference type="PROSITE" id="PS50404">
    <property type="entry name" value="GST_NTER"/>
    <property type="match status" value="1"/>
</dbReference>
<dbReference type="CDD" id="cd03183">
    <property type="entry name" value="GST_C_Theta"/>
    <property type="match status" value="1"/>
</dbReference>
<proteinExistence type="inferred from homology"/>
<evidence type="ECO:0000256" key="5">
    <source>
        <dbReference type="ARBA" id="ARBA00047960"/>
    </source>
</evidence>
<dbReference type="FunFam" id="1.20.1050.10:FF:000039">
    <property type="entry name" value="Glutathione S-transferase theta-1"/>
    <property type="match status" value="1"/>
</dbReference>
<gene>
    <name evidence="8" type="ORF">QE152_g25959</name>
</gene>
<dbReference type="PROSITE" id="PS50405">
    <property type="entry name" value="GST_CTER"/>
    <property type="match status" value="1"/>
</dbReference>
<dbReference type="Pfam" id="PF00043">
    <property type="entry name" value="GST_C"/>
    <property type="match status" value="1"/>
</dbReference>
<keyword evidence="9" id="KW-1185">Reference proteome</keyword>
<comment type="caution">
    <text evidence="8">The sequence shown here is derived from an EMBL/GenBank/DDBJ whole genome shotgun (WGS) entry which is preliminary data.</text>
</comment>
<comment type="catalytic activity">
    <reaction evidence="5">
        <text>RX + glutathione = an S-substituted glutathione + a halide anion + H(+)</text>
        <dbReference type="Rhea" id="RHEA:16437"/>
        <dbReference type="ChEBI" id="CHEBI:15378"/>
        <dbReference type="ChEBI" id="CHEBI:16042"/>
        <dbReference type="ChEBI" id="CHEBI:17792"/>
        <dbReference type="ChEBI" id="CHEBI:57925"/>
        <dbReference type="ChEBI" id="CHEBI:90779"/>
        <dbReference type="EC" id="2.5.1.18"/>
    </reaction>
</comment>
<evidence type="ECO:0000256" key="2">
    <source>
        <dbReference type="ARBA" id="ARBA00009899"/>
    </source>
</evidence>
<dbReference type="InterPro" id="IPR010987">
    <property type="entry name" value="Glutathione-S-Trfase_C-like"/>
</dbReference>
<dbReference type="InterPro" id="IPR040077">
    <property type="entry name" value="GST_C_Theta"/>
</dbReference>
<feature type="domain" description="GST C-terminal" evidence="7">
    <location>
        <begin position="80"/>
        <end position="219"/>
    </location>
</feature>
<dbReference type="PANTHER" id="PTHR43917:SF8">
    <property type="entry name" value="GH16740P-RELATED"/>
    <property type="match status" value="1"/>
</dbReference>
<evidence type="ECO:0000259" key="7">
    <source>
        <dbReference type="PROSITE" id="PS50405"/>
    </source>
</evidence>
<dbReference type="Gene3D" id="1.20.1050.10">
    <property type="match status" value="1"/>
</dbReference>
<dbReference type="PANTHER" id="PTHR43917">
    <property type="match status" value="1"/>
</dbReference>